<evidence type="ECO:0000256" key="9">
    <source>
        <dbReference type="ARBA" id="ARBA00047308"/>
    </source>
</evidence>
<dbReference type="PANTHER" id="PTHR48085:SF5">
    <property type="entry name" value="CADMIUM_ZINC-TRANSPORTING ATPASE HMA4-RELATED"/>
    <property type="match status" value="1"/>
</dbReference>
<reference evidence="12 13" key="1">
    <citation type="journal article" date="2010" name="DNA Res.">
        <title>Bacterial lifestyle in a deep-sea hydrothermal vent chimney revealed by the genome sequence of the thermophilic bacterium Deferribacter desulfuricans SSM1.</title>
        <authorList>
            <person name="Takaki Y."/>
            <person name="Shimamura S."/>
            <person name="Nakagawa S."/>
            <person name="Fukuhara Y."/>
            <person name="Horikawa H."/>
            <person name="Ankai A."/>
            <person name="Harada T."/>
            <person name="Hosoyama A."/>
            <person name="Oguchi A."/>
            <person name="Fukui S."/>
            <person name="Fujita N."/>
            <person name="Takami H."/>
            <person name="Takai K."/>
        </authorList>
    </citation>
    <scope>NUCLEOTIDE SEQUENCE [LARGE SCALE GENOMIC DNA]</scope>
    <source>
        <strain evidence="13">DSM 14783 / JCM 11476 / NBRC 101012 / SSM1</strain>
    </source>
</reference>
<dbReference type="Gene3D" id="3.40.50.1000">
    <property type="entry name" value="HAD superfamily/HAD-like"/>
    <property type="match status" value="1"/>
</dbReference>
<dbReference type="InterPro" id="IPR051014">
    <property type="entry name" value="Cation_Transport_ATPase_IB"/>
</dbReference>
<dbReference type="InterPro" id="IPR059000">
    <property type="entry name" value="ATPase_P-type_domA"/>
</dbReference>
<dbReference type="SUPFAM" id="SSF81665">
    <property type="entry name" value="Calcium ATPase, transmembrane domain M"/>
    <property type="match status" value="1"/>
</dbReference>
<feature type="transmembrane region" description="Helical" evidence="10">
    <location>
        <begin position="309"/>
        <end position="327"/>
    </location>
</feature>
<evidence type="ECO:0000256" key="3">
    <source>
        <dbReference type="ARBA" id="ARBA00022692"/>
    </source>
</evidence>
<feature type="transmembrane region" description="Helical" evidence="10">
    <location>
        <begin position="676"/>
        <end position="695"/>
    </location>
</feature>
<keyword evidence="6 10" id="KW-1133">Transmembrane helix</keyword>
<dbReference type="RefSeq" id="WP_013007513.1">
    <property type="nucleotide sequence ID" value="NC_013939.1"/>
</dbReference>
<accession>D3PCE2</accession>
<dbReference type="STRING" id="639282.DEFDS_0787"/>
<dbReference type="Proteomes" id="UP000001520">
    <property type="component" value="Chromosome"/>
</dbReference>
<evidence type="ECO:0000313" key="12">
    <source>
        <dbReference type="EMBL" id="BAI80265.1"/>
    </source>
</evidence>
<proteinExistence type="inferred from homology"/>
<feature type="domain" description="P-type ATPase A" evidence="11">
    <location>
        <begin position="193"/>
        <end position="293"/>
    </location>
</feature>
<dbReference type="PANTHER" id="PTHR48085">
    <property type="entry name" value="CADMIUM/ZINC-TRANSPORTING ATPASE HMA2-RELATED"/>
    <property type="match status" value="1"/>
</dbReference>
<dbReference type="GO" id="GO:0046872">
    <property type="term" value="F:metal ion binding"/>
    <property type="evidence" value="ECO:0007669"/>
    <property type="project" value="UniProtKB-KW"/>
</dbReference>
<dbReference type="FunFam" id="2.70.150.10:FF:000002">
    <property type="entry name" value="Copper-transporting ATPase 1, putative"/>
    <property type="match status" value="1"/>
</dbReference>
<keyword evidence="13" id="KW-1185">Reference proteome</keyword>
<dbReference type="InterPro" id="IPR036163">
    <property type="entry name" value="HMA_dom_sf"/>
</dbReference>
<dbReference type="KEGG" id="ddf:DEFDS_0787"/>
<dbReference type="Gene3D" id="2.70.150.10">
    <property type="entry name" value="Calcium-transporting ATPase, cytoplasmic transduction domain A"/>
    <property type="match status" value="1"/>
</dbReference>
<dbReference type="GO" id="GO:0005886">
    <property type="term" value="C:plasma membrane"/>
    <property type="evidence" value="ECO:0007669"/>
    <property type="project" value="UniProtKB-SubCell"/>
</dbReference>
<feature type="transmembrane region" description="Helical" evidence="10">
    <location>
        <begin position="109"/>
        <end position="127"/>
    </location>
</feature>
<dbReference type="GO" id="GO:0005524">
    <property type="term" value="F:ATP binding"/>
    <property type="evidence" value="ECO:0007669"/>
    <property type="project" value="UniProtKB-UniRule"/>
</dbReference>
<dbReference type="EMBL" id="AP011529">
    <property type="protein sequence ID" value="BAI80265.1"/>
    <property type="molecule type" value="Genomic_DNA"/>
</dbReference>
<dbReference type="SFLD" id="SFLDF00027">
    <property type="entry name" value="p-type_atpase"/>
    <property type="match status" value="1"/>
</dbReference>
<dbReference type="InterPro" id="IPR027256">
    <property type="entry name" value="P-typ_ATPase_IB"/>
</dbReference>
<dbReference type="Pfam" id="PF00702">
    <property type="entry name" value="Hydrolase"/>
    <property type="match status" value="1"/>
</dbReference>
<keyword evidence="4 10" id="KW-0479">Metal-binding</keyword>
<dbReference type="NCBIfam" id="TIGR01512">
    <property type="entry name" value="ATPase-IB2_Cd"/>
    <property type="match status" value="1"/>
</dbReference>
<dbReference type="Pfam" id="PF00122">
    <property type="entry name" value="E1-E2_ATPase"/>
    <property type="match status" value="1"/>
</dbReference>
<dbReference type="GO" id="GO:0015086">
    <property type="term" value="F:cadmium ion transmembrane transporter activity"/>
    <property type="evidence" value="ECO:0007669"/>
    <property type="project" value="TreeGrafter"/>
</dbReference>
<dbReference type="PROSITE" id="PS00154">
    <property type="entry name" value="ATPASE_E1_E2"/>
    <property type="match status" value="1"/>
</dbReference>
<dbReference type="SFLD" id="SFLDS00003">
    <property type="entry name" value="Haloacid_Dehalogenase"/>
    <property type="match status" value="1"/>
</dbReference>
<evidence type="ECO:0000256" key="10">
    <source>
        <dbReference type="RuleBase" id="RU362081"/>
    </source>
</evidence>
<dbReference type="GO" id="GO:0016887">
    <property type="term" value="F:ATP hydrolysis activity"/>
    <property type="evidence" value="ECO:0007669"/>
    <property type="project" value="InterPro"/>
</dbReference>
<dbReference type="eggNOG" id="COG2217">
    <property type="taxonomic scope" value="Bacteria"/>
</dbReference>
<dbReference type="HOGENOM" id="CLU_001771_6_2_0"/>
<sequence>MDKRRYILKNLDCPSCAAKIETALQKGLNDNTINVNFTNKTVLLKKDYFNTANEIVKSTDPGVELIDFSKINNDNEQFNKKFMLTKIFLSLFFYIIALIYKNISVPNLTVEYILFLIPYFLIGYPVILKSLNNLKNRQLFDENFLIVVATIGAIFIKELPEAVAVMLFYIIGEFLQDLAVDRSKKSITNLLSLKAEYATVIKSGKYITKKPDEVNAGEIIVVKPGEKIPLDGVVIEGESFIDTSALTGESKLKKVKKGDEILSGMINDSNLLKIKVTKPYSDSTISKILDLVENATENKSKTEKFITKFAKIYTPIVVYTAVFIAFIPPLVLQESYTLWIYRALILLVISCPCALVISIPLSYFAGIGKTAKNGIIVKGSNHLEALTDTGAVAFDKTGTLTEGVFKINKIVTKNGATEKEILKFAAYTEFNSNHPISKAILNEYKGEIDINKIEEYEEIKGYGIKTKVFGKTVFVGNDGLMHLMNIEHDDCDVDHSVVYVAVDNKFLGYILIDDIVKSESKLALDKLKKLGIQNIIMLTGDNYSAASKIANQIGIKEFYANLLPQDKIKKVNEIKEKLSAQNKKKRVVFVGDGINDAPVIAVSDVGVAMGGIGSSITIEAADIIIMDDSPISVPKAIEIAKLTKKNAKENIIFSLAVKVIFITLGIAGAATMWQAVFADVGVALIAVLNSMRIFIKKLKNYE</sequence>
<gene>
    <name evidence="12" type="ordered locus">DEFDS_0787</name>
</gene>
<dbReference type="InterPro" id="IPR008250">
    <property type="entry name" value="ATPase_P-typ_transduc_dom_A_sf"/>
</dbReference>
<dbReference type="NCBIfam" id="TIGR01525">
    <property type="entry name" value="ATPase-IB_hvy"/>
    <property type="match status" value="1"/>
</dbReference>
<protein>
    <recommendedName>
        <fullName evidence="8">P-type Zn(2+) transporter</fullName>
        <ecNumber evidence="8">7.2.2.12</ecNumber>
    </recommendedName>
</protein>
<dbReference type="InterPro" id="IPR036412">
    <property type="entry name" value="HAD-like_sf"/>
</dbReference>
<dbReference type="AlphaFoldDB" id="D3PCE2"/>
<dbReference type="InterPro" id="IPR018303">
    <property type="entry name" value="ATPase_P-typ_P_site"/>
</dbReference>
<dbReference type="OrthoDB" id="9813266at2"/>
<evidence type="ECO:0000256" key="2">
    <source>
        <dbReference type="ARBA" id="ARBA00006024"/>
    </source>
</evidence>
<evidence type="ECO:0000256" key="1">
    <source>
        <dbReference type="ARBA" id="ARBA00004127"/>
    </source>
</evidence>
<keyword evidence="3 10" id="KW-0812">Transmembrane</keyword>
<evidence type="ECO:0000256" key="5">
    <source>
        <dbReference type="ARBA" id="ARBA00022967"/>
    </source>
</evidence>
<evidence type="ECO:0000313" key="13">
    <source>
        <dbReference type="Proteomes" id="UP000001520"/>
    </source>
</evidence>
<evidence type="ECO:0000256" key="4">
    <source>
        <dbReference type="ARBA" id="ARBA00022723"/>
    </source>
</evidence>
<dbReference type="EC" id="7.2.2.12" evidence="8"/>
<keyword evidence="7 10" id="KW-0472">Membrane</keyword>
<keyword evidence="10" id="KW-1003">Cell membrane</keyword>
<dbReference type="InterPro" id="IPR044492">
    <property type="entry name" value="P_typ_ATPase_HD_dom"/>
</dbReference>
<dbReference type="InterPro" id="IPR023298">
    <property type="entry name" value="ATPase_P-typ_TM_dom_sf"/>
</dbReference>
<evidence type="ECO:0000256" key="8">
    <source>
        <dbReference type="ARBA" id="ARBA00039097"/>
    </source>
</evidence>
<dbReference type="InterPro" id="IPR001757">
    <property type="entry name" value="P_typ_ATPase"/>
</dbReference>
<dbReference type="SUPFAM" id="SSF55008">
    <property type="entry name" value="HMA, heavy metal-associated domain"/>
    <property type="match status" value="1"/>
</dbReference>
<dbReference type="SFLD" id="SFLDG00002">
    <property type="entry name" value="C1.7:_P-type_atpase_like"/>
    <property type="match status" value="1"/>
</dbReference>
<dbReference type="PRINTS" id="PR00119">
    <property type="entry name" value="CATATPASE"/>
</dbReference>
<name>D3PCE2_DEFDS</name>
<dbReference type="PRINTS" id="PR00941">
    <property type="entry name" value="CDATPASE"/>
</dbReference>
<dbReference type="NCBIfam" id="TIGR01494">
    <property type="entry name" value="ATPase_P-type"/>
    <property type="match status" value="1"/>
</dbReference>
<comment type="subcellular location">
    <subcellularLocation>
        <location evidence="10">Cell membrane</location>
    </subcellularLocation>
    <subcellularLocation>
        <location evidence="1">Endomembrane system</location>
        <topology evidence="1">Multi-pass membrane protein</topology>
    </subcellularLocation>
</comment>
<dbReference type="GO" id="GO:0016463">
    <property type="term" value="F:P-type zinc transporter activity"/>
    <property type="evidence" value="ECO:0007669"/>
    <property type="project" value="UniProtKB-EC"/>
</dbReference>
<dbReference type="SUPFAM" id="SSF56784">
    <property type="entry name" value="HAD-like"/>
    <property type="match status" value="1"/>
</dbReference>
<comment type="catalytic activity">
    <reaction evidence="9">
        <text>Zn(2+)(in) + ATP + H2O = Zn(2+)(out) + ADP + phosphate + H(+)</text>
        <dbReference type="Rhea" id="RHEA:20621"/>
        <dbReference type="ChEBI" id="CHEBI:15377"/>
        <dbReference type="ChEBI" id="CHEBI:15378"/>
        <dbReference type="ChEBI" id="CHEBI:29105"/>
        <dbReference type="ChEBI" id="CHEBI:30616"/>
        <dbReference type="ChEBI" id="CHEBI:43474"/>
        <dbReference type="ChEBI" id="CHEBI:456216"/>
        <dbReference type="EC" id="7.2.2.12"/>
    </reaction>
</comment>
<keyword evidence="10" id="KW-0067">ATP-binding</keyword>
<dbReference type="InterPro" id="IPR017969">
    <property type="entry name" value="Heavy-metal-associated_CS"/>
</dbReference>
<evidence type="ECO:0000256" key="6">
    <source>
        <dbReference type="ARBA" id="ARBA00022989"/>
    </source>
</evidence>
<dbReference type="PROSITE" id="PS01047">
    <property type="entry name" value="HMA_1"/>
    <property type="match status" value="1"/>
</dbReference>
<comment type="similarity">
    <text evidence="2 10">Belongs to the cation transport ATPase (P-type) (TC 3.A.3) family. Type IB subfamily.</text>
</comment>
<keyword evidence="5" id="KW-1278">Translocase</keyword>
<keyword evidence="10" id="KW-0547">Nucleotide-binding</keyword>
<evidence type="ECO:0000256" key="7">
    <source>
        <dbReference type="ARBA" id="ARBA00023136"/>
    </source>
</evidence>
<feature type="transmembrane region" description="Helical" evidence="10">
    <location>
        <begin position="651"/>
        <end position="670"/>
    </location>
</feature>
<feature type="transmembrane region" description="Helical" evidence="10">
    <location>
        <begin position="83"/>
        <end position="103"/>
    </location>
</feature>
<dbReference type="SUPFAM" id="SSF81653">
    <property type="entry name" value="Calcium ATPase, transduction domain A"/>
    <property type="match status" value="1"/>
</dbReference>
<evidence type="ECO:0000259" key="11">
    <source>
        <dbReference type="Pfam" id="PF00122"/>
    </source>
</evidence>
<feature type="transmembrane region" description="Helical" evidence="10">
    <location>
        <begin position="339"/>
        <end position="364"/>
    </location>
</feature>
<organism evidence="12 13">
    <name type="scientific">Deferribacter desulfuricans (strain DSM 14783 / JCM 11476 / NBRC 101012 / SSM1)</name>
    <dbReference type="NCBI Taxonomy" id="639282"/>
    <lineage>
        <taxon>Bacteria</taxon>
        <taxon>Pseudomonadati</taxon>
        <taxon>Deferribacterota</taxon>
        <taxon>Deferribacteres</taxon>
        <taxon>Deferribacterales</taxon>
        <taxon>Deferribacteraceae</taxon>
        <taxon>Deferribacter</taxon>
    </lineage>
</organism>
<dbReference type="InterPro" id="IPR023299">
    <property type="entry name" value="ATPase_P-typ_cyto_dom_N"/>
</dbReference>
<dbReference type="Gene3D" id="3.40.1110.10">
    <property type="entry name" value="Calcium-transporting ATPase, cytoplasmic domain N"/>
    <property type="match status" value="1"/>
</dbReference>
<dbReference type="InterPro" id="IPR023214">
    <property type="entry name" value="HAD_sf"/>
</dbReference>